<keyword evidence="2" id="KW-0560">Oxidoreductase</keyword>
<dbReference type="SUPFAM" id="SSF54909">
    <property type="entry name" value="Dimeric alpha+beta barrel"/>
    <property type="match status" value="1"/>
</dbReference>
<protein>
    <submittedName>
        <fullName evidence="2">Putative antibiotic biosynthesis monooxygenase</fullName>
    </submittedName>
</protein>
<dbReference type="PATRIC" id="fig|1246301.3.peg.686"/>
<accession>T1X4G9</accession>
<gene>
    <name evidence="2" type="ORF">VAPA_1c06670</name>
</gene>
<evidence type="ECO:0000313" key="2">
    <source>
        <dbReference type="EMBL" id="AGU47797.1"/>
    </source>
</evidence>
<dbReference type="PROSITE" id="PS51725">
    <property type="entry name" value="ABM"/>
    <property type="match status" value="1"/>
</dbReference>
<dbReference type="GO" id="GO:0004497">
    <property type="term" value="F:monooxygenase activity"/>
    <property type="evidence" value="ECO:0007669"/>
    <property type="project" value="UniProtKB-KW"/>
</dbReference>
<dbReference type="EMBL" id="CP003911">
    <property type="protein sequence ID" value="AGU47797.1"/>
    <property type="molecule type" value="Genomic_DNA"/>
</dbReference>
<name>T1X4G9_VARPD</name>
<dbReference type="InterPro" id="IPR007138">
    <property type="entry name" value="ABM_dom"/>
</dbReference>
<dbReference type="Proteomes" id="UP000016223">
    <property type="component" value="Chromosome 1"/>
</dbReference>
<dbReference type="AlphaFoldDB" id="T1X4G9"/>
<dbReference type="Pfam" id="PF03992">
    <property type="entry name" value="ABM"/>
    <property type="match status" value="1"/>
</dbReference>
<reference evidence="2 3" key="1">
    <citation type="submission" date="2012-10" db="EMBL/GenBank/DDBJ databases">
        <title>Genome sequence of Variovorax paradoxus B4.</title>
        <authorList>
            <person name="Schuldes J."/>
            <person name="Brandt U."/>
            <person name="Hiessl S."/>
            <person name="Wuebbeler J.H."/>
            <person name="Thuermer A."/>
            <person name="Steinbuechel A."/>
            <person name="Daniel R."/>
        </authorList>
    </citation>
    <scope>NUCLEOTIDE SEQUENCE [LARGE SCALE GENOMIC DNA]</scope>
    <source>
        <strain evidence="2 3">B4</strain>
    </source>
</reference>
<dbReference type="HOGENOM" id="CLU_156590_2_0_4"/>
<dbReference type="OrthoDB" id="9798157at2"/>
<sequence length="101" mass="11575">MILELADIRVHSGQQAEFEQAARHGLETVLSKADGFRKYEVRRSVETPERFVLLIHWDTLEDHTIGFRASPAYAQWRAIVGPFFAQPPFVEHFEFCASLSA</sequence>
<dbReference type="InterPro" id="IPR011008">
    <property type="entry name" value="Dimeric_a/b-barrel"/>
</dbReference>
<dbReference type="KEGG" id="vpd:VAPA_1c06670"/>
<evidence type="ECO:0000259" key="1">
    <source>
        <dbReference type="PROSITE" id="PS51725"/>
    </source>
</evidence>
<evidence type="ECO:0000313" key="3">
    <source>
        <dbReference type="Proteomes" id="UP000016223"/>
    </source>
</evidence>
<feature type="domain" description="ABM" evidence="1">
    <location>
        <begin position="2"/>
        <end position="93"/>
    </location>
</feature>
<dbReference type="Gene3D" id="3.30.70.100">
    <property type="match status" value="1"/>
</dbReference>
<keyword evidence="2" id="KW-0503">Monooxygenase</keyword>
<proteinExistence type="predicted"/>
<dbReference type="RefSeq" id="WP_021005355.1">
    <property type="nucleotide sequence ID" value="NC_022247.1"/>
</dbReference>
<organism evidence="2 3">
    <name type="scientific">Variovorax paradoxus B4</name>
    <dbReference type="NCBI Taxonomy" id="1246301"/>
    <lineage>
        <taxon>Bacteria</taxon>
        <taxon>Pseudomonadati</taxon>
        <taxon>Pseudomonadota</taxon>
        <taxon>Betaproteobacteria</taxon>
        <taxon>Burkholderiales</taxon>
        <taxon>Comamonadaceae</taxon>
        <taxon>Variovorax</taxon>
    </lineage>
</organism>